<dbReference type="CDD" id="cd11286">
    <property type="entry name" value="ADF_cofilin_like"/>
    <property type="match status" value="1"/>
</dbReference>
<dbReference type="PANTHER" id="PTHR11913">
    <property type="entry name" value="COFILIN-RELATED"/>
    <property type="match status" value="1"/>
</dbReference>
<comment type="caution">
    <text evidence="4">The sequence shown here is derived from an EMBL/GenBank/DDBJ whole genome shotgun (WGS) entry which is preliminary data.</text>
</comment>
<dbReference type="Pfam" id="PF00241">
    <property type="entry name" value="Cofilin_ADF"/>
    <property type="match status" value="1"/>
</dbReference>
<evidence type="ECO:0000256" key="1">
    <source>
        <dbReference type="ARBA" id="ARBA00006844"/>
    </source>
</evidence>
<dbReference type="SMART" id="SM00102">
    <property type="entry name" value="ADF"/>
    <property type="match status" value="1"/>
</dbReference>
<dbReference type="OrthoDB" id="10249245at2759"/>
<evidence type="ECO:0000256" key="2">
    <source>
        <dbReference type="ARBA" id="ARBA00023203"/>
    </source>
</evidence>
<proteinExistence type="inferred from homology"/>
<dbReference type="GO" id="GO:0015629">
    <property type="term" value="C:actin cytoskeleton"/>
    <property type="evidence" value="ECO:0007669"/>
    <property type="project" value="InterPro"/>
</dbReference>
<dbReference type="InParanoid" id="A0A1V9XF52"/>
<dbReference type="GO" id="GO:0003779">
    <property type="term" value="F:actin binding"/>
    <property type="evidence" value="ECO:0007669"/>
    <property type="project" value="UniProtKB-KW"/>
</dbReference>
<dbReference type="EMBL" id="MNPL01012357">
    <property type="protein sequence ID" value="OQR72180.1"/>
    <property type="molecule type" value="Genomic_DNA"/>
</dbReference>
<keyword evidence="5" id="KW-1185">Reference proteome</keyword>
<keyword evidence="2" id="KW-0009">Actin-binding</keyword>
<organism evidence="4 5">
    <name type="scientific">Tropilaelaps mercedesae</name>
    <dbReference type="NCBI Taxonomy" id="418985"/>
    <lineage>
        <taxon>Eukaryota</taxon>
        <taxon>Metazoa</taxon>
        <taxon>Ecdysozoa</taxon>
        <taxon>Arthropoda</taxon>
        <taxon>Chelicerata</taxon>
        <taxon>Arachnida</taxon>
        <taxon>Acari</taxon>
        <taxon>Parasitiformes</taxon>
        <taxon>Mesostigmata</taxon>
        <taxon>Gamasina</taxon>
        <taxon>Dermanyssoidea</taxon>
        <taxon>Laelapidae</taxon>
        <taxon>Tropilaelaps</taxon>
    </lineage>
</organism>
<evidence type="ECO:0000313" key="4">
    <source>
        <dbReference type="EMBL" id="OQR72180.1"/>
    </source>
</evidence>
<accession>A0A1V9XF52</accession>
<gene>
    <name evidence="4" type="ORF">BIW11_01352</name>
</gene>
<dbReference type="STRING" id="418985.A0A1V9XF52"/>
<dbReference type="InterPro" id="IPR002108">
    <property type="entry name" value="ADF-H"/>
</dbReference>
<dbReference type="PROSITE" id="PS51263">
    <property type="entry name" value="ADF_H"/>
    <property type="match status" value="1"/>
</dbReference>
<dbReference type="InterPro" id="IPR029006">
    <property type="entry name" value="ADF-H/Gelsolin-like_dom_sf"/>
</dbReference>
<dbReference type="AlphaFoldDB" id="A0A1V9XF52"/>
<evidence type="ECO:0000259" key="3">
    <source>
        <dbReference type="PROSITE" id="PS51263"/>
    </source>
</evidence>
<sequence>MLSGVVVSPEAVKAYEDIRKHKSAKYLILTITDSKEITVETKGDRKATYGSFLKLMKTFENECRYIIFDYPVASQREGLAGVFIDRLLLISWCPCRASIRQKTLFASSYRALVKAFDGIYKSIQACDFEELSQKVMEDNILRF</sequence>
<reference evidence="4 5" key="1">
    <citation type="journal article" date="2017" name="Gigascience">
        <title>Draft genome of the honey bee ectoparasitic mite, Tropilaelaps mercedesae, is shaped by the parasitic life history.</title>
        <authorList>
            <person name="Dong X."/>
            <person name="Armstrong S.D."/>
            <person name="Xia D."/>
            <person name="Makepeace B.L."/>
            <person name="Darby A.C."/>
            <person name="Kadowaki T."/>
        </authorList>
    </citation>
    <scope>NUCLEOTIDE SEQUENCE [LARGE SCALE GENOMIC DNA]</scope>
    <source>
        <strain evidence="4">Wuxi-XJTLU</strain>
    </source>
</reference>
<feature type="domain" description="ADF-H" evidence="3">
    <location>
        <begin position="3"/>
        <end position="141"/>
    </location>
</feature>
<protein>
    <submittedName>
        <fullName evidence="4">Actin depolymerizing factor-like</fullName>
    </submittedName>
</protein>
<dbReference type="SUPFAM" id="SSF55753">
    <property type="entry name" value="Actin depolymerizing proteins"/>
    <property type="match status" value="1"/>
</dbReference>
<dbReference type="GO" id="GO:0030042">
    <property type="term" value="P:actin filament depolymerization"/>
    <property type="evidence" value="ECO:0007669"/>
    <property type="project" value="InterPro"/>
</dbReference>
<dbReference type="Proteomes" id="UP000192247">
    <property type="component" value="Unassembled WGS sequence"/>
</dbReference>
<evidence type="ECO:0000313" key="5">
    <source>
        <dbReference type="Proteomes" id="UP000192247"/>
    </source>
</evidence>
<name>A0A1V9XF52_9ACAR</name>
<comment type="similarity">
    <text evidence="1">Belongs to the actin-binding proteins ADF family.</text>
</comment>
<dbReference type="Gene3D" id="3.40.20.10">
    <property type="entry name" value="Severin"/>
    <property type="match status" value="1"/>
</dbReference>
<dbReference type="InterPro" id="IPR017904">
    <property type="entry name" value="ADF/Cofilin"/>
</dbReference>